<reference evidence="2 3" key="1">
    <citation type="submission" date="2019-03" db="EMBL/GenBank/DDBJ databases">
        <title>First draft genome of Liparis tanakae, snailfish: a comprehensive survey of snailfish specific genes.</title>
        <authorList>
            <person name="Kim W."/>
            <person name="Song I."/>
            <person name="Jeong J.-H."/>
            <person name="Kim D."/>
            <person name="Kim S."/>
            <person name="Ryu S."/>
            <person name="Song J.Y."/>
            <person name="Lee S.K."/>
        </authorList>
    </citation>
    <scope>NUCLEOTIDE SEQUENCE [LARGE SCALE GENOMIC DNA]</scope>
    <source>
        <tissue evidence="2">Muscle</tissue>
    </source>
</reference>
<evidence type="ECO:0000313" key="2">
    <source>
        <dbReference type="EMBL" id="TNN47163.1"/>
    </source>
</evidence>
<dbReference type="EMBL" id="SRLO01000756">
    <property type="protein sequence ID" value="TNN47163.1"/>
    <property type="molecule type" value="Genomic_DNA"/>
</dbReference>
<gene>
    <name evidence="2" type="ORF">EYF80_042667</name>
</gene>
<protein>
    <submittedName>
        <fullName evidence="2">Uncharacterized protein</fullName>
    </submittedName>
</protein>
<evidence type="ECO:0000313" key="3">
    <source>
        <dbReference type="Proteomes" id="UP000314294"/>
    </source>
</evidence>
<organism evidence="2 3">
    <name type="scientific">Liparis tanakae</name>
    <name type="common">Tanaka's snailfish</name>
    <dbReference type="NCBI Taxonomy" id="230148"/>
    <lineage>
        <taxon>Eukaryota</taxon>
        <taxon>Metazoa</taxon>
        <taxon>Chordata</taxon>
        <taxon>Craniata</taxon>
        <taxon>Vertebrata</taxon>
        <taxon>Euteleostomi</taxon>
        <taxon>Actinopterygii</taxon>
        <taxon>Neopterygii</taxon>
        <taxon>Teleostei</taxon>
        <taxon>Neoteleostei</taxon>
        <taxon>Acanthomorphata</taxon>
        <taxon>Eupercaria</taxon>
        <taxon>Perciformes</taxon>
        <taxon>Cottioidei</taxon>
        <taxon>Cottales</taxon>
        <taxon>Liparidae</taxon>
        <taxon>Liparis</taxon>
    </lineage>
</organism>
<sequence length="74" mass="8043">MTRCTGNMSPLSPGTKTTSHSAASARKTSKPCRNNNNKPLRDNVRLSLPGPLSSPLTLRSNQEVHVLQRAILHP</sequence>
<proteinExistence type="predicted"/>
<accession>A0A4Z2G2N9</accession>
<comment type="caution">
    <text evidence="2">The sequence shown here is derived from an EMBL/GenBank/DDBJ whole genome shotgun (WGS) entry which is preliminary data.</text>
</comment>
<feature type="region of interest" description="Disordered" evidence="1">
    <location>
        <begin position="1"/>
        <end position="56"/>
    </location>
</feature>
<feature type="compositionally biased region" description="Polar residues" evidence="1">
    <location>
        <begin position="1"/>
        <end position="22"/>
    </location>
</feature>
<dbReference type="AlphaFoldDB" id="A0A4Z2G2N9"/>
<feature type="compositionally biased region" description="Low complexity" evidence="1">
    <location>
        <begin position="46"/>
        <end position="56"/>
    </location>
</feature>
<keyword evidence="3" id="KW-1185">Reference proteome</keyword>
<dbReference type="Proteomes" id="UP000314294">
    <property type="component" value="Unassembled WGS sequence"/>
</dbReference>
<name>A0A4Z2G2N9_9TELE</name>
<evidence type="ECO:0000256" key="1">
    <source>
        <dbReference type="SAM" id="MobiDB-lite"/>
    </source>
</evidence>